<name>A0ABP9Q0I4_9ACTN</name>
<comment type="caution">
    <text evidence="1">The sequence shown here is derived from an EMBL/GenBank/DDBJ whole genome shotgun (WGS) entry which is preliminary data.</text>
</comment>
<evidence type="ECO:0000313" key="1">
    <source>
        <dbReference type="EMBL" id="GAA5152906.1"/>
    </source>
</evidence>
<gene>
    <name evidence="1" type="ORF">GCM10023340_34020</name>
</gene>
<sequence length="78" mass="7833">MLIGITAWLGRLAAASHEGAVANARAAATEASRRRVEHAEVALYLADLADRPGIGAGAGQRATAEADVAASTAAEHLA</sequence>
<reference evidence="2" key="1">
    <citation type="journal article" date="2019" name="Int. J. Syst. Evol. Microbiol.">
        <title>The Global Catalogue of Microorganisms (GCM) 10K type strain sequencing project: providing services to taxonomists for standard genome sequencing and annotation.</title>
        <authorList>
            <consortium name="The Broad Institute Genomics Platform"/>
            <consortium name="The Broad Institute Genome Sequencing Center for Infectious Disease"/>
            <person name="Wu L."/>
            <person name="Ma J."/>
        </authorList>
    </citation>
    <scope>NUCLEOTIDE SEQUENCE [LARGE SCALE GENOMIC DNA]</scope>
    <source>
        <strain evidence="2">JCM 18459</strain>
    </source>
</reference>
<keyword evidence="2" id="KW-1185">Reference proteome</keyword>
<dbReference type="RefSeq" id="WP_345461272.1">
    <property type="nucleotide sequence ID" value="NZ_BAABKG010000004.1"/>
</dbReference>
<organism evidence="1 2">
    <name type="scientific">Nocardioides marinquilinus</name>
    <dbReference type="NCBI Taxonomy" id="1210400"/>
    <lineage>
        <taxon>Bacteria</taxon>
        <taxon>Bacillati</taxon>
        <taxon>Actinomycetota</taxon>
        <taxon>Actinomycetes</taxon>
        <taxon>Propionibacteriales</taxon>
        <taxon>Nocardioidaceae</taxon>
        <taxon>Nocardioides</taxon>
    </lineage>
</organism>
<evidence type="ECO:0000313" key="2">
    <source>
        <dbReference type="Proteomes" id="UP001500221"/>
    </source>
</evidence>
<proteinExistence type="predicted"/>
<dbReference type="Proteomes" id="UP001500221">
    <property type="component" value="Unassembled WGS sequence"/>
</dbReference>
<accession>A0ABP9Q0I4</accession>
<dbReference type="EMBL" id="BAABKG010000004">
    <property type="protein sequence ID" value="GAA5152906.1"/>
    <property type="molecule type" value="Genomic_DNA"/>
</dbReference>
<protein>
    <submittedName>
        <fullName evidence="1">Uncharacterized protein</fullName>
    </submittedName>
</protein>